<dbReference type="SUPFAM" id="SSF57863">
    <property type="entry name" value="ArfGap/RecO-like zinc finger"/>
    <property type="match status" value="1"/>
</dbReference>
<comment type="similarity">
    <text evidence="1">Belongs to the RecO family.</text>
</comment>
<dbReference type="Proteomes" id="UP001151287">
    <property type="component" value="Unassembled WGS sequence"/>
</dbReference>
<dbReference type="SUPFAM" id="SSF50249">
    <property type="entry name" value="Nucleic acid-binding proteins"/>
    <property type="match status" value="1"/>
</dbReference>
<evidence type="ECO:0000256" key="3">
    <source>
        <dbReference type="ARBA" id="ARBA00022763"/>
    </source>
</evidence>
<dbReference type="PANTHER" id="PTHR33991:SF1">
    <property type="entry name" value="DNA REPAIR PROTEIN RECO"/>
    <property type="match status" value="1"/>
</dbReference>
<dbReference type="InterPro" id="IPR042242">
    <property type="entry name" value="RecO_C"/>
</dbReference>
<dbReference type="SUPFAM" id="SSF53474">
    <property type="entry name" value="alpha/beta-Hydrolases"/>
    <property type="match status" value="1"/>
</dbReference>
<evidence type="ECO:0000259" key="8">
    <source>
        <dbReference type="Pfam" id="PF11967"/>
    </source>
</evidence>
<sequence>MVLVSERVGQVFVGGWRLELTEYGSGERWVVLLHGQLMPRRMHEPLARALAAAGNHVVTLDLLGHGRSDRPDDPLLYSMTAFAEQVVAVLDDLGAEQAVVGGTSLGANVALETAVLAPERVRALLVEMPVLDNALDACLVAFSPLMFAARYAPLSVDLVRRAIGLVPRRLVPFWGGIVLDTLSQRPGPMAATMHGLLFGRIAPPAHVRETLEMPALVVGHPHDPIHPAADAAMLAEELPGSRFVASRSILEWRFAPERLDTVAAEFCDELAEADRIITLLTRRHGVVRAVGRGVRRTSSKFGSRLEPFTHVDLQLAEGRKGLDTITQAVTLEPYGARITADYDCYTNASVMLETAERLVAEEREPSVQQYLLLVGALRAMTDGTRGAGDVRDSFLLRSLAVAGYAPSFAACARCGVVGAHRAFHPAHGGMLCADCKIPGSASPADATVTHLGALLAGEWDVVGQADDRTRREAATLVSAYLSWHLERALRSMPLVPR</sequence>
<dbReference type="InterPro" id="IPR003717">
    <property type="entry name" value="RecO"/>
</dbReference>
<dbReference type="GO" id="GO:0006310">
    <property type="term" value="P:DNA recombination"/>
    <property type="evidence" value="ECO:0007669"/>
    <property type="project" value="UniProtKB-KW"/>
</dbReference>
<dbReference type="AlphaFoldDB" id="A0A9Q0BZK8"/>
<proteinExistence type="inferred from homology"/>
<dbReference type="InterPro" id="IPR022572">
    <property type="entry name" value="DNA_rep/recomb_RecO_N"/>
</dbReference>
<gene>
    <name evidence="9" type="ORF">LUZ63_020493</name>
</gene>
<feature type="domain" description="DNA replication/recombination mediator RecO N-terminal" evidence="8">
    <location>
        <begin position="271"/>
        <end position="334"/>
    </location>
</feature>
<dbReference type="Gene3D" id="1.20.1440.120">
    <property type="entry name" value="Recombination protein O, C-terminal domain"/>
    <property type="match status" value="1"/>
</dbReference>
<dbReference type="InterPro" id="IPR000073">
    <property type="entry name" value="AB_hydrolase_1"/>
</dbReference>
<evidence type="ECO:0000259" key="7">
    <source>
        <dbReference type="Pfam" id="PF00561"/>
    </source>
</evidence>
<dbReference type="Gene3D" id="2.40.50.140">
    <property type="entry name" value="Nucleic acid-binding proteins"/>
    <property type="match status" value="1"/>
</dbReference>
<keyword evidence="5" id="KW-0234">DNA repair</keyword>
<evidence type="ECO:0000256" key="1">
    <source>
        <dbReference type="ARBA" id="ARBA00007452"/>
    </source>
</evidence>
<dbReference type="PANTHER" id="PTHR33991">
    <property type="entry name" value="DNA REPAIR PROTEIN RECO"/>
    <property type="match status" value="1"/>
</dbReference>
<reference evidence="9" key="1">
    <citation type="journal article" date="2022" name="Cell">
        <title>Repeat-based holocentromeres influence genome architecture and karyotype evolution.</title>
        <authorList>
            <person name="Hofstatter P.G."/>
            <person name="Thangavel G."/>
            <person name="Lux T."/>
            <person name="Neumann P."/>
            <person name="Vondrak T."/>
            <person name="Novak P."/>
            <person name="Zhang M."/>
            <person name="Costa L."/>
            <person name="Castellani M."/>
            <person name="Scott A."/>
            <person name="Toegelov H."/>
            <person name="Fuchs J."/>
            <person name="Mata-Sucre Y."/>
            <person name="Dias Y."/>
            <person name="Vanzela A.L.L."/>
            <person name="Huettel B."/>
            <person name="Almeida C.C.S."/>
            <person name="Simkova H."/>
            <person name="Souza G."/>
            <person name="Pedrosa-Harand A."/>
            <person name="Macas J."/>
            <person name="Mayer K.F.X."/>
            <person name="Houben A."/>
            <person name="Marques A."/>
        </authorList>
    </citation>
    <scope>NUCLEOTIDE SEQUENCE</scope>
    <source>
        <strain evidence="9">RhyBre1mFocal</strain>
    </source>
</reference>
<evidence type="ECO:0000256" key="2">
    <source>
        <dbReference type="ARBA" id="ARBA00021310"/>
    </source>
</evidence>
<evidence type="ECO:0000256" key="6">
    <source>
        <dbReference type="ARBA" id="ARBA00033409"/>
    </source>
</evidence>
<dbReference type="OrthoDB" id="408373at2759"/>
<dbReference type="GO" id="GO:0006302">
    <property type="term" value="P:double-strand break repair"/>
    <property type="evidence" value="ECO:0007669"/>
    <property type="project" value="TreeGrafter"/>
</dbReference>
<evidence type="ECO:0000256" key="5">
    <source>
        <dbReference type="ARBA" id="ARBA00023204"/>
    </source>
</evidence>
<comment type="caution">
    <text evidence="9">The sequence shown here is derived from an EMBL/GenBank/DDBJ whole genome shotgun (WGS) entry which is preliminary data.</text>
</comment>
<accession>A0A9Q0BZK8</accession>
<evidence type="ECO:0000313" key="9">
    <source>
        <dbReference type="EMBL" id="KAJ1684200.1"/>
    </source>
</evidence>
<keyword evidence="3" id="KW-0227">DNA damage</keyword>
<dbReference type="Gene3D" id="3.40.50.1820">
    <property type="entry name" value="alpha/beta hydrolase"/>
    <property type="match status" value="1"/>
</dbReference>
<organism evidence="9 10">
    <name type="scientific">Rhynchospora breviuscula</name>
    <dbReference type="NCBI Taxonomy" id="2022672"/>
    <lineage>
        <taxon>Eukaryota</taxon>
        <taxon>Viridiplantae</taxon>
        <taxon>Streptophyta</taxon>
        <taxon>Embryophyta</taxon>
        <taxon>Tracheophyta</taxon>
        <taxon>Spermatophyta</taxon>
        <taxon>Magnoliopsida</taxon>
        <taxon>Liliopsida</taxon>
        <taxon>Poales</taxon>
        <taxon>Cyperaceae</taxon>
        <taxon>Cyperoideae</taxon>
        <taxon>Rhynchosporeae</taxon>
        <taxon>Rhynchospora</taxon>
    </lineage>
</organism>
<dbReference type="NCBIfam" id="TIGR00613">
    <property type="entry name" value="reco"/>
    <property type="match status" value="1"/>
</dbReference>
<dbReference type="InterPro" id="IPR012340">
    <property type="entry name" value="NA-bd_OB-fold"/>
</dbReference>
<dbReference type="HAMAP" id="MF_00201">
    <property type="entry name" value="RecO"/>
    <property type="match status" value="1"/>
</dbReference>
<keyword evidence="4" id="KW-0233">DNA recombination</keyword>
<dbReference type="Pfam" id="PF00561">
    <property type="entry name" value="Abhydrolase_1"/>
    <property type="match status" value="1"/>
</dbReference>
<evidence type="ECO:0000313" key="10">
    <source>
        <dbReference type="Proteomes" id="UP001151287"/>
    </source>
</evidence>
<dbReference type="EMBL" id="JAMQYH010000041">
    <property type="protein sequence ID" value="KAJ1684200.1"/>
    <property type="molecule type" value="Genomic_DNA"/>
</dbReference>
<protein>
    <recommendedName>
        <fullName evidence="2">DNA repair protein RecO</fullName>
    </recommendedName>
    <alternativeName>
        <fullName evidence="6">Recombination protein O</fullName>
    </alternativeName>
</protein>
<evidence type="ECO:0000256" key="4">
    <source>
        <dbReference type="ARBA" id="ARBA00023172"/>
    </source>
</evidence>
<dbReference type="InterPro" id="IPR029058">
    <property type="entry name" value="AB_hydrolase_fold"/>
</dbReference>
<name>A0A9Q0BZK8_9POAL</name>
<dbReference type="Pfam" id="PF02565">
    <property type="entry name" value="RecO_C"/>
    <property type="match status" value="1"/>
</dbReference>
<keyword evidence="10" id="KW-1185">Reference proteome</keyword>
<feature type="domain" description="AB hydrolase-1" evidence="7">
    <location>
        <begin position="29"/>
        <end position="129"/>
    </location>
</feature>
<dbReference type="InterPro" id="IPR037278">
    <property type="entry name" value="ARFGAP/RecO"/>
</dbReference>
<dbReference type="Pfam" id="PF11967">
    <property type="entry name" value="RecO_N"/>
    <property type="match status" value="1"/>
</dbReference>